<protein>
    <submittedName>
        <fullName evidence="2">Uncharacterized protein</fullName>
    </submittedName>
</protein>
<feature type="signal peptide" evidence="1">
    <location>
        <begin position="1"/>
        <end position="25"/>
    </location>
</feature>
<dbReference type="RefSeq" id="WP_097383763.1">
    <property type="nucleotide sequence ID" value="NZ_CP023741.1"/>
</dbReference>
<name>A0A291N0F0_SPHYA</name>
<dbReference type="KEGG" id="sya:A6768_11980"/>
<organism evidence="2 3">
    <name type="scientific">Sphingobium yanoikuyae</name>
    <name type="common">Sphingomonas yanoikuyae</name>
    <dbReference type="NCBI Taxonomy" id="13690"/>
    <lineage>
        <taxon>Bacteria</taxon>
        <taxon>Pseudomonadati</taxon>
        <taxon>Pseudomonadota</taxon>
        <taxon>Alphaproteobacteria</taxon>
        <taxon>Sphingomonadales</taxon>
        <taxon>Sphingomonadaceae</taxon>
        <taxon>Sphingobium</taxon>
    </lineage>
</organism>
<gene>
    <name evidence="2" type="ORF">A6768_11980</name>
</gene>
<keyword evidence="1" id="KW-0732">Signal</keyword>
<feature type="chain" id="PRO_5012380720" evidence="1">
    <location>
        <begin position="26"/>
        <end position="343"/>
    </location>
</feature>
<proteinExistence type="predicted"/>
<dbReference type="EMBL" id="CP023741">
    <property type="protein sequence ID" value="ATI80638.1"/>
    <property type="molecule type" value="Genomic_DNA"/>
</dbReference>
<sequence>MKKISRLLFVCAASVLASTPNICAAAQPSSCNDDRGTDRCAGGSRAQQRRLYKVASTEDFANKQVQLVRAFFVDGYGQDIALVTFKRAPGEDLQVEVRLPDPDGKLASPPLVGQLSGAAWTDIMASAGTFDRDLVPLQKRNGELSICLHSWVSTVEVVDENGRVRRKTSSACGGDSLVTAYAFKMASIAVASFSFCSTLSPEASRNDVTRLADCWRLRGDRAAAAQAYNRLHTRWFLNPNGTDFARSLYELFYDRAEIAWPGEKKVTGAASAAQLWTAKAGQDRFVPQIYFGETQGRVRIEGQIWPRPKSDADRPQPIPVTMLWTKENGFDFRLRSLSTQAGH</sequence>
<dbReference type="GeneID" id="57777547"/>
<reference evidence="2 3" key="1">
    <citation type="submission" date="2017-10" db="EMBL/GenBank/DDBJ databases">
        <title>Sphingobium yanoikuyae S72.</title>
        <authorList>
            <person name="Sanchez E."/>
            <person name="Bustos P."/>
            <person name="Mendoza P."/>
            <person name="Guo X."/>
            <person name="Mendoza A."/>
        </authorList>
    </citation>
    <scope>NUCLEOTIDE SEQUENCE [LARGE SCALE GENOMIC DNA]</scope>
    <source>
        <strain evidence="2 3">S72</strain>
    </source>
</reference>
<evidence type="ECO:0000256" key="1">
    <source>
        <dbReference type="SAM" id="SignalP"/>
    </source>
</evidence>
<evidence type="ECO:0000313" key="3">
    <source>
        <dbReference type="Proteomes" id="UP000219422"/>
    </source>
</evidence>
<evidence type="ECO:0000313" key="2">
    <source>
        <dbReference type="EMBL" id="ATI80638.1"/>
    </source>
</evidence>
<accession>A0A291N0F0</accession>
<dbReference type="AlphaFoldDB" id="A0A291N0F0"/>
<dbReference type="Proteomes" id="UP000219422">
    <property type="component" value="Chromosome"/>
</dbReference>